<accession>A0A6M4IKR3</accession>
<dbReference type="RefSeq" id="WP_171224742.1">
    <property type="nucleotide sequence ID" value="NZ_CP053085.1"/>
</dbReference>
<evidence type="ECO:0000313" key="3">
    <source>
        <dbReference type="Proteomes" id="UP000500938"/>
    </source>
</evidence>
<keyword evidence="3" id="KW-1185">Reference proteome</keyword>
<dbReference type="InterPro" id="IPR002545">
    <property type="entry name" value="CheW-lke_dom"/>
</dbReference>
<feature type="domain" description="CheW-like" evidence="1">
    <location>
        <begin position="82"/>
        <end position="149"/>
    </location>
</feature>
<dbReference type="SUPFAM" id="SSF50341">
    <property type="entry name" value="CheW-like"/>
    <property type="match status" value="1"/>
</dbReference>
<dbReference type="AlphaFoldDB" id="A0A6M4IKR3"/>
<dbReference type="InterPro" id="IPR036061">
    <property type="entry name" value="CheW-like_dom_sf"/>
</dbReference>
<evidence type="ECO:0000313" key="2">
    <source>
        <dbReference type="EMBL" id="QJR35313.1"/>
    </source>
</evidence>
<reference evidence="2 3" key="1">
    <citation type="submission" date="2020-05" db="EMBL/GenBank/DDBJ databases">
        <title>Complete genome sequence of Gemmatimonas greenlandica TET16.</title>
        <authorList>
            <person name="Zeng Y."/>
        </authorList>
    </citation>
    <scope>NUCLEOTIDE SEQUENCE [LARGE SCALE GENOMIC DNA]</scope>
    <source>
        <strain evidence="2 3">TET16</strain>
    </source>
</reference>
<dbReference type="PROSITE" id="PS50851">
    <property type="entry name" value="CHEW"/>
    <property type="match status" value="1"/>
</dbReference>
<organism evidence="2 3">
    <name type="scientific">Gemmatimonas groenlandica</name>
    <dbReference type="NCBI Taxonomy" id="2732249"/>
    <lineage>
        <taxon>Bacteria</taxon>
        <taxon>Pseudomonadati</taxon>
        <taxon>Gemmatimonadota</taxon>
        <taxon>Gemmatimonadia</taxon>
        <taxon>Gemmatimonadales</taxon>
        <taxon>Gemmatimonadaceae</taxon>
        <taxon>Gemmatimonas</taxon>
    </lineage>
</organism>
<dbReference type="Pfam" id="PF01584">
    <property type="entry name" value="CheW"/>
    <property type="match status" value="1"/>
</dbReference>
<proteinExistence type="predicted"/>
<evidence type="ECO:0000259" key="1">
    <source>
        <dbReference type="PROSITE" id="PS50851"/>
    </source>
</evidence>
<dbReference type="SMART" id="SM00260">
    <property type="entry name" value="CheW"/>
    <property type="match status" value="1"/>
</dbReference>
<sequence>MSTFKSTALFAVRRRAVSTVERATFVCFSIGAHRLAGPVELIDRVLRPSTDTPGVSFEGRELPYADLASPLGLALGGGAVGLRRVLVAHVNDTWWALPVDAVHDVVSVDASEVLPLPAGHPDAHRVGAIATFTRGGSTVLVLDLVRLLR</sequence>
<dbReference type="Proteomes" id="UP000500938">
    <property type="component" value="Chromosome"/>
</dbReference>
<dbReference type="EMBL" id="CP053085">
    <property type="protein sequence ID" value="QJR35313.1"/>
    <property type="molecule type" value="Genomic_DNA"/>
</dbReference>
<dbReference type="GO" id="GO:0006935">
    <property type="term" value="P:chemotaxis"/>
    <property type="evidence" value="ECO:0007669"/>
    <property type="project" value="InterPro"/>
</dbReference>
<dbReference type="KEGG" id="ggr:HKW67_07245"/>
<protein>
    <submittedName>
        <fullName evidence="2">Chemotaxis protein CheW</fullName>
    </submittedName>
</protein>
<gene>
    <name evidence="2" type="ORF">HKW67_07245</name>
</gene>
<dbReference type="GO" id="GO:0007165">
    <property type="term" value="P:signal transduction"/>
    <property type="evidence" value="ECO:0007669"/>
    <property type="project" value="InterPro"/>
</dbReference>
<name>A0A6M4IKR3_9BACT</name>